<dbReference type="EMBL" id="JAYMYR010000011">
    <property type="protein sequence ID" value="KAK7331872.1"/>
    <property type="molecule type" value="Genomic_DNA"/>
</dbReference>
<dbReference type="Proteomes" id="UP001374584">
    <property type="component" value="Unassembled WGS sequence"/>
</dbReference>
<organism evidence="1 2">
    <name type="scientific">Phaseolus coccineus</name>
    <name type="common">Scarlet runner bean</name>
    <name type="synonym">Phaseolus multiflorus</name>
    <dbReference type="NCBI Taxonomy" id="3886"/>
    <lineage>
        <taxon>Eukaryota</taxon>
        <taxon>Viridiplantae</taxon>
        <taxon>Streptophyta</taxon>
        <taxon>Embryophyta</taxon>
        <taxon>Tracheophyta</taxon>
        <taxon>Spermatophyta</taxon>
        <taxon>Magnoliopsida</taxon>
        <taxon>eudicotyledons</taxon>
        <taxon>Gunneridae</taxon>
        <taxon>Pentapetalae</taxon>
        <taxon>rosids</taxon>
        <taxon>fabids</taxon>
        <taxon>Fabales</taxon>
        <taxon>Fabaceae</taxon>
        <taxon>Papilionoideae</taxon>
        <taxon>50 kb inversion clade</taxon>
        <taxon>NPAAA clade</taxon>
        <taxon>indigoferoid/millettioid clade</taxon>
        <taxon>Phaseoleae</taxon>
        <taxon>Phaseolus</taxon>
    </lineage>
</organism>
<reference evidence="1 2" key="1">
    <citation type="submission" date="2024-01" db="EMBL/GenBank/DDBJ databases">
        <title>The genomes of 5 underutilized Papilionoideae crops provide insights into root nodulation and disease resistanc.</title>
        <authorList>
            <person name="Jiang F."/>
        </authorList>
    </citation>
    <scope>NUCLEOTIDE SEQUENCE [LARGE SCALE GENOMIC DNA]</scope>
    <source>
        <strain evidence="1">JINMINGXINNONG_FW02</strain>
        <tissue evidence="1">Leaves</tissue>
    </source>
</reference>
<keyword evidence="2" id="KW-1185">Reference proteome</keyword>
<dbReference type="AlphaFoldDB" id="A0AAN9L9D7"/>
<gene>
    <name evidence="1" type="ORF">VNO80_28613</name>
</gene>
<proteinExistence type="predicted"/>
<evidence type="ECO:0000313" key="2">
    <source>
        <dbReference type="Proteomes" id="UP001374584"/>
    </source>
</evidence>
<evidence type="ECO:0000313" key="1">
    <source>
        <dbReference type="EMBL" id="KAK7331872.1"/>
    </source>
</evidence>
<accession>A0AAN9L9D7</accession>
<name>A0AAN9L9D7_PHACN</name>
<protein>
    <submittedName>
        <fullName evidence="1">Uncharacterized protein</fullName>
    </submittedName>
</protein>
<sequence>MGSIWDGFLKIYHFISRRQFKFERENHFEDRDPKPAASAELDKTSFKSRLSVAWISSLTNTHTVSWLVS</sequence>
<comment type="caution">
    <text evidence="1">The sequence shown here is derived from an EMBL/GenBank/DDBJ whole genome shotgun (WGS) entry which is preliminary data.</text>
</comment>